<accession>A0AA39NBX9</accession>
<proteinExistence type="predicted"/>
<evidence type="ECO:0000313" key="1">
    <source>
        <dbReference type="EMBL" id="KAK0462797.1"/>
    </source>
</evidence>
<dbReference type="EMBL" id="JAUEPR010000121">
    <property type="protein sequence ID" value="KAK0462797.1"/>
    <property type="molecule type" value="Genomic_DNA"/>
</dbReference>
<name>A0AA39NBX9_9AGAR</name>
<dbReference type="AlphaFoldDB" id="A0AA39NBX9"/>
<protein>
    <submittedName>
        <fullName evidence="1">Uncharacterized protein</fullName>
    </submittedName>
</protein>
<evidence type="ECO:0000313" key="2">
    <source>
        <dbReference type="Proteomes" id="UP001175227"/>
    </source>
</evidence>
<sequence>MRIFSAAASVLRRIHSCYSHLIGGDEDASCRRFGIATELSVVAALRFVLQKVLVSRCFMWYNRVWHIQTFLSPLRRCNGFCLRRLHLRGDDNGYPCHHFGDATELFQSLVYRDSFRQLLFISLSVPPCPSHHIVPGSCCSVLWPWSMHSLLTLCVTICCISVSSLVSLLMLTSSHTLTIQVIRWSERRQPCASKPTCVPLL</sequence>
<comment type="caution">
    <text evidence="1">The sequence shown here is derived from an EMBL/GenBank/DDBJ whole genome shotgun (WGS) entry which is preliminary data.</text>
</comment>
<reference evidence="1" key="1">
    <citation type="submission" date="2023-06" db="EMBL/GenBank/DDBJ databases">
        <authorList>
            <consortium name="Lawrence Berkeley National Laboratory"/>
            <person name="Ahrendt S."/>
            <person name="Sahu N."/>
            <person name="Indic B."/>
            <person name="Wong-Bajracharya J."/>
            <person name="Merenyi Z."/>
            <person name="Ke H.-M."/>
            <person name="Monk M."/>
            <person name="Kocsube S."/>
            <person name="Drula E."/>
            <person name="Lipzen A."/>
            <person name="Balint B."/>
            <person name="Henrissat B."/>
            <person name="Andreopoulos B."/>
            <person name="Martin F.M."/>
            <person name="Harder C.B."/>
            <person name="Rigling D."/>
            <person name="Ford K.L."/>
            <person name="Foster G.D."/>
            <person name="Pangilinan J."/>
            <person name="Papanicolaou A."/>
            <person name="Barry K."/>
            <person name="LaButti K."/>
            <person name="Viragh M."/>
            <person name="Koriabine M."/>
            <person name="Yan M."/>
            <person name="Riley R."/>
            <person name="Champramary S."/>
            <person name="Plett K.L."/>
            <person name="Tsai I.J."/>
            <person name="Slot J."/>
            <person name="Sipos G."/>
            <person name="Plett J."/>
            <person name="Nagy L.G."/>
            <person name="Grigoriev I.V."/>
        </authorList>
    </citation>
    <scope>NUCLEOTIDE SEQUENCE</scope>
    <source>
        <strain evidence="1">ICMP 16352</strain>
    </source>
</reference>
<organism evidence="1 2">
    <name type="scientific">Armillaria novae-zelandiae</name>
    <dbReference type="NCBI Taxonomy" id="153914"/>
    <lineage>
        <taxon>Eukaryota</taxon>
        <taxon>Fungi</taxon>
        <taxon>Dikarya</taxon>
        <taxon>Basidiomycota</taxon>
        <taxon>Agaricomycotina</taxon>
        <taxon>Agaricomycetes</taxon>
        <taxon>Agaricomycetidae</taxon>
        <taxon>Agaricales</taxon>
        <taxon>Marasmiineae</taxon>
        <taxon>Physalacriaceae</taxon>
        <taxon>Armillaria</taxon>
    </lineage>
</organism>
<dbReference type="Proteomes" id="UP001175227">
    <property type="component" value="Unassembled WGS sequence"/>
</dbReference>
<keyword evidence="2" id="KW-1185">Reference proteome</keyword>
<gene>
    <name evidence="1" type="ORF">IW261DRAFT_1527177</name>
</gene>